<sequence>MAEVRISEGFEEDLGIVLSDKVLDDILKIIEILPTIPSMGSTDVAAALAYEYGEGVRKIPVGPFDIVIFYEDEADRVTVLGLVHQRAAW</sequence>
<protein>
    <submittedName>
        <fullName evidence="1">Type II toxin-antitoxin system RelE/ParE family toxin</fullName>
    </submittedName>
</protein>
<dbReference type="RefSeq" id="WP_022739475.1">
    <property type="nucleotide sequence ID" value="NZ_CBCTOK010000007.1"/>
</dbReference>
<reference evidence="1 2" key="1">
    <citation type="submission" date="2019-07" db="EMBL/GenBank/DDBJ databases">
        <title>Draft genome sequence of Adlercreutzia equolifaciens IPLA 37004, a human intestinal strain that does not produces equol from daidzein.</title>
        <authorList>
            <person name="Vazquez L."/>
            <person name="Florez A.B."/>
            <person name="Mayo B."/>
        </authorList>
    </citation>
    <scope>NUCLEOTIDE SEQUENCE [LARGE SCALE GENOMIC DNA]</scope>
    <source>
        <strain evidence="1 2">IPLA 37004</strain>
    </source>
</reference>
<name>A0A3E2EQU0_9ACTN</name>
<dbReference type="InterPro" id="IPR007712">
    <property type="entry name" value="RelE/ParE_toxin"/>
</dbReference>
<gene>
    <name evidence="1" type="ORF">FM068_03225</name>
</gene>
<evidence type="ECO:0000313" key="2">
    <source>
        <dbReference type="Proteomes" id="UP000472380"/>
    </source>
</evidence>
<accession>A0A3E2EQU0</accession>
<dbReference type="OrthoDB" id="3192882at2"/>
<dbReference type="Gene3D" id="3.30.2310.20">
    <property type="entry name" value="RelE-like"/>
    <property type="match status" value="1"/>
</dbReference>
<proteinExistence type="predicted"/>
<comment type="caution">
    <text evidence="1">The sequence shown here is derived from an EMBL/GenBank/DDBJ whole genome shotgun (WGS) entry which is preliminary data.</text>
</comment>
<dbReference type="GeneID" id="62677249"/>
<dbReference type="Proteomes" id="UP000472380">
    <property type="component" value="Unassembled WGS sequence"/>
</dbReference>
<dbReference type="EMBL" id="VJNE01000004">
    <property type="protein sequence ID" value="MZG27605.1"/>
    <property type="molecule type" value="Genomic_DNA"/>
</dbReference>
<dbReference type="STRING" id="1384484.AEQU_0617"/>
<organism evidence="1 2">
    <name type="scientific">Adlercreutzia equolifaciens</name>
    <dbReference type="NCBI Taxonomy" id="446660"/>
    <lineage>
        <taxon>Bacteria</taxon>
        <taxon>Bacillati</taxon>
        <taxon>Actinomycetota</taxon>
        <taxon>Coriobacteriia</taxon>
        <taxon>Eggerthellales</taxon>
        <taxon>Eggerthellaceae</taxon>
        <taxon>Adlercreutzia</taxon>
    </lineage>
</organism>
<dbReference type="AlphaFoldDB" id="A0A3E2EQU0"/>
<evidence type="ECO:0000313" key="1">
    <source>
        <dbReference type="EMBL" id="MZG27605.1"/>
    </source>
</evidence>
<dbReference type="InterPro" id="IPR035093">
    <property type="entry name" value="RelE/ParE_toxin_dom_sf"/>
</dbReference>
<dbReference type="Pfam" id="PF05016">
    <property type="entry name" value="ParE_toxin"/>
    <property type="match status" value="1"/>
</dbReference>